<sequence>MNSPFISKVRIKNFRNFIDEEVVLTHKQVIIGENNVGKTNFIRALQLILDPQLSDVDRSLQESDFNESLDDPMGNGEEIEIAIEIQGYEHNRNVLAELRDATVSESPHTLRLTYKYYPVPKPDGTNTYQFIIFQGLDENQWFSSQHRKYLNIKVIKALRDVEAEMKNSKRSPLLQLLRQYEIEKEELDNIAESIKENSDLLLQIDEVNDLERRINKRFDDIVKIDKSTEIKLATIDVNTQRLLNIIKTMVGQERFRRPISESSLGLNNILYITLMLLLIEDKTIPKVMKRTVYEELLTKERSEIINRCYEINANGKYILRDDLAVDVLSNLYNFLDLHNPPLRGFTFLAIEEPEAHLHPTLQRILYQDVMRGSTSILLTTHSTHITSVAPVDSIVHLLRTTTGTKIKATAEVQISLKEKRDIERYIDIKRGELYFGKGIILVEGIAEEYLIPSFAEKMNASLDSKGVIVCNINSTNFKPYIKFLDALGIPYVIVTDGDYYINTTNDKNEVVRQYHLGKESTHTSYGYLGYELAFETLVEIGKLAERGIPVSPELQKEKLEEFGIYAGEYTLEIEIMRACLGNAELKEVITDIYNELTLGKETQKRNFANELDNNEYWKCLAKIEGKGVGKGRFAQRLSVMCSEAHVPVFVANAITAILSKVEVDEN</sequence>
<reference evidence="4 5" key="1">
    <citation type="submission" date="2019-10" db="EMBL/GenBank/DDBJ databases">
        <title>Description of Paenibacillus terricola sp. nov.</title>
        <authorList>
            <person name="Carlier A."/>
            <person name="Qi S."/>
        </authorList>
    </citation>
    <scope>NUCLEOTIDE SEQUENCE [LARGE SCALE GENOMIC DNA]</scope>
    <source>
        <strain evidence="4 5">LMG 31459</strain>
    </source>
</reference>
<evidence type="ECO:0000259" key="3">
    <source>
        <dbReference type="Pfam" id="PF20469"/>
    </source>
</evidence>
<protein>
    <submittedName>
        <fullName evidence="4">AAA family ATPase</fullName>
    </submittedName>
</protein>
<feature type="domain" description="ATPase AAA-type core" evidence="2">
    <location>
        <begin position="341"/>
        <end position="385"/>
    </location>
</feature>
<keyword evidence="5" id="KW-1185">Reference proteome</keyword>
<feature type="domain" description="Endonuclease GajA/Old nuclease/RecF-like AAA" evidence="1">
    <location>
        <begin position="6"/>
        <end position="66"/>
    </location>
</feature>
<dbReference type="Pfam" id="PF13175">
    <property type="entry name" value="AAA_15"/>
    <property type="match status" value="1"/>
</dbReference>
<feature type="domain" description="OLD protein-like TOPRIM" evidence="3">
    <location>
        <begin position="435"/>
        <end position="498"/>
    </location>
</feature>
<dbReference type="InterPro" id="IPR051396">
    <property type="entry name" value="Bact_Antivir_Def_Nuclease"/>
</dbReference>
<dbReference type="CDD" id="cd01026">
    <property type="entry name" value="TOPRIM_OLD"/>
    <property type="match status" value="1"/>
</dbReference>
<dbReference type="InterPro" id="IPR041685">
    <property type="entry name" value="AAA_GajA/Old/RecF-like"/>
</dbReference>
<dbReference type="InterPro" id="IPR027417">
    <property type="entry name" value="P-loop_NTPase"/>
</dbReference>
<organism evidence="4 5">
    <name type="scientific">Paenibacillus phytohabitans</name>
    <dbReference type="NCBI Taxonomy" id="2654978"/>
    <lineage>
        <taxon>Bacteria</taxon>
        <taxon>Bacillati</taxon>
        <taxon>Bacillota</taxon>
        <taxon>Bacilli</taxon>
        <taxon>Bacillales</taxon>
        <taxon>Paenibacillaceae</taxon>
        <taxon>Paenibacillus</taxon>
    </lineage>
</organism>
<dbReference type="InterPro" id="IPR003959">
    <property type="entry name" value="ATPase_AAA_core"/>
</dbReference>
<dbReference type="RefSeq" id="WP_171720941.1">
    <property type="nucleotide sequence ID" value="NZ_WHOB01000097.1"/>
</dbReference>
<dbReference type="Pfam" id="PF20469">
    <property type="entry name" value="OLD-like_TOPRIM"/>
    <property type="match status" value="1"/>
</dbReference>
<dbReference type="Gene3D" id="3.40.50.300">
    <property type="entry name" value="P-loop containing nucleotide triphosphate hydrolases"/>
    <property type="match status" value="1"/>
</dbReference>
<evidence type="ECO:0000313" key="4">
    <source>
        <dbReference type="EMBL" id="NOU83902.1"/>
    </source>
</evidence>
<evidence type="ECO:0000313" key="5">
    <source>
        <dbReference type="Proteomes" id="UP000596857"/>
    </source>
</evidence>
<dbReference type="PANTHER" id="PTHR43581:SF4">
    <property type="entry name" value="ATP_GTP PHOSPHATASE"/>
    <property type="match status" value="1"/>
</dbReference>
<dbReference type="PANTHER" id="PTHR43581">
    <property type="entry name" value="ATP/GTP PHOSPHATASE"/>
    <property type="match status" value="1"/>
</dbReference>
<name>A0ABX1YSJ5_9BACL</name>
<comment type="caution">
    <text evidence="4">The sequence shown here is derived from an EMBL/GenBank/DDBJ whole genome shotgun (WGS) entry which is preliminary data.</text>
</comment>
<evidence type="ECO:0000259" key="1">
    <source>
        <dbReference type="Pfam" id="PF13175"/>
    </source>
</evidence>
<dbReference type="EMBL" id="WHOB01000097">
    <property type="protein sequence ID" value="NOU83902.1"/>
    <property type="molecule type" value="Genomic_DNA"/>
</dbReference>
<accession>A0ABX1YSJ5</accession>
<gene>
    <name evidence="4" type="ORF">GC101_34165</name>
</gene>
<evidence type="ECO:0000259" key="2">
    <source>
        <dbReference type="Pfam" id="PF13304"/>
    </source>
</evidence>
<dbReference type="Proteomes" id="UP000596857">
    <property type="component" value="Unassembled WGS sequence"/>
</dbReference>
<dbReference type="InterPro" id="IPR034139">
    <property type="entry name" value="TOPRIM_OLD"/>
</dbReference>
<dbReference type="Pfam" id="PF13304">
    <property type="entry name" value="AAA_21"/>
    <property type="match status" value="1"/>
</dbReference>
<dbReference type="SUPFAM" id="SSF52540">
    <property type="entry name" value="P-loop containing nucleoside triphosphate hydrolases"/>
    <property type="match status" value="1"/>
</dbReference>
<proteinExistence type="predicted"/>